<protein>
    <submittedName>
        <fullName evidence="1">Uncharacterized protein</fullName>
    </submittedName>
</protein>
<proteinExistence type="predicted"/>
<dbReference type="EnsemblFungi" id="FOXG_16736T0">
    <property type="protein sequence ID" value="FOXG_16736P0"/>
    <property type="gene ID" value="FOXG_16736"/>
</dbReference>
<organism evidence="1 2">
    <name type="scientific">Fusarium oxysporum (strain Fo5176)</name>
    <name type="common">Fusarium vascular wilt</name>
    <dbReference type="NCBI Taxonomy" id="660025"/>
    <lineage>
        <taxon>Eukaryota</taxon>
        <taxon>Fungi</taxon>
        <taxon>Dikarya</taxon>
        <taxon>Ascomycota</taxon>
        <taxon>Pezizomycotina</taxon>
        <taxon>Sordariomycetes</taxon>
        <taxon>Hypocreomycetidae</taxon>
        <taxon>Hypocreales</taxon>
        <taxon>Nectriaceae</taxon>
        <taxon>Fusarium</taxon>
        <taxon>Fusarium oxysporum species complex</taxon>
    </lineage>
</organism>
<dbReference type="AlphaFoldDB" id="A0A0D2YJM1"/>
<reference evidence="1" key="2">
    <citation type="submission" date="2025-08" db="UniProtKB">
        <authorList>
            <consortium name="EnsemblFungi"/>
        </authorList>
    </citation>
    <scope>IDENTIFICATION</scope>
    <source>
        <strain evidence="1">4287 / CBS 123668 / FGSC 9935 / NRRL 34936</strain>
    </source>
</reference>
<reference evidence="2" key="1">
    <citation type="journal article" date="2012" name="Mol. Plant Microbe Interact.">
        <title>A highly conserved effector in Fusarium oxysporum is required for full virulence on Arabidopsis.</title>
        <authorList>
            <person name="Thatcher L.F."/>
            <person name="Gardiner D.M."/>
            <person name="Kazan K."/>
            <person name="Manners J."/>
        </authorList>
    </citation>
    <scope>NUCLEOTIDE SEQUENCE [LARGE SCALE GENOMIC DNA]</scope>
    <source>
        <strain evidence="2">Fo5176</strain>
    </source>
</reference>
<evidence type="ECO:0000313" key="2">
    <source>
        <dbReference type="Proteomes" id="UP000002489"/>
    </source>
</evidence>
<evidence type="ECO:0000313" key="1">
    <source>
        <dbReference type="EnsemblFungi" id="FOXG_16736P0"/>
    </source>
</evidence>
<name>A0A0D2YJM1_FUSOF</name>
<dbReference type="Proteomes" id="UP000002489">
    <property type="component" value="Unassembled WGS sequence"/>
</dbReference>
<sequence length="106" mass="11730">MPVCSLDWLAGVIRYMLSEMICSGRRGFAFEVDKRPRSPAKFGAIITPLSCVGFLTMIVQFDKEGPVRPNPSLPSLCTFSSQRILLDEATVLPGNLGQISNSRIRR</sequence>
<accession>A0A0D2YJM1</accession>